<dbReference type="KEGG" id="det:DET0550"/>
<name>Q3Z905_DEHM1</name>
<proteinExistence type="predicted"/>
<evidence type="ECO:0000313" key="2">
    <source>
        <dbReference type="Proteomes" id="UP000008289"/>
    </source>
</evidence>
<keyword evidence="2" id="KW-1185">Reference proteome</keyword>
<organism evidence="1 2">
    <name type="scientific">Dehalococcoides mccartyi (strain ATCC BAA-2266 / KCTC 15142 / 195)</name>
    <name type="common">Dehalococcoides ethenogenes (strain 195)</name>
    <dbReference type="NCBI Taxonomy" id="243164"/>
    <lineage>
        <taxon>Bacteria</taxon>
        <taxon>Bacillati</taxon>
        <taxon>Chloroflexota</taxon>
        <taxon>Dehalococcoidia</taxon>
        <taxon>Dehalococcoidales</taxon>
        <taxon>Dehalococcoidaceae</taxon>
        <taxon>Dehalococcoides</taxon>
    </lineage>
</organism>
<gene>
    <name evidence="1" type="ordered locus">DET0550</name>
</gene>
<reference evidence="1 2" key="1">
    <citation type="journal article" date="2005" name="Science">
        <title>Genome sequence of the PCE-dechlorinating bacterium Dehalococcoides ethenogenes.</title>
        <authorList>
            <person name="Seshadri R."/>
            <person name="Adrian L."/>
            <person name="Fouts D.E."/>
            <person name="Eisen J.A."/>
            <person name="Phillippy A.M."/>
            <person name="Methe B.A."/>
            <person name="Ward N.L."/>
            <person name="Nelson W.C."/>
            <person name="Deboy R.T."/>
            <person name="Khouri H.M."/>
            <person name="Kolonay J.F."/>
            <person name="Dodson R.J."/>
            <person name="Daugherty S.C."/>
            <person name="Brinkac L.M."/>
            <person name="Sullivan S.A."/>
            <person name="Madupu R."/>
            <person name="Nelson K.E."/>
            <person name="Kang K.H."/>
            <person name="Impraim M."/>
            <person name="Tran K."/>
            <person name="Robinson J.M."/>
            <person name="Forberger H.A."/>
            <person name="Fraser C.M."/>
            <person name="Zinder S.H."/>
            <person name="Heidelberg J.F."/>
        </authorList>
    </citation>
    <scope>NUCLEOTIDE SEQUENCE [LARGE SCALE GENOMIC DNA]</scope>
    <source>
        <strain evidence="2">ATCC BAA-2266 / KCTC 15142 / 195</strain>
    </source>
</reference>
<sequence>MEYPLILHNPVNTDKKPLPFGARAAFGYEWVWRLFQIIF</sequence>
<dbReference type="EMBL" id="CP000027">
    <property type="protein sequence ID" value="AAW40152.1"/>
    <property type="molecule type" value="Genomic_DNA"/>
</dbReference>
<protein>
    <submittedName>
        <fullName evidence="1">Uncharacterized protein</fullName>
    </submittedName>
</protein>
<dbReference type="InParanoid" id="Q3Z905"/>
<accession>Q3Z905</accession>
<evidence type="ECO:0000313" key="1">
    <source>
        <dbReference type="EMBL" id="AAW40152.1"/>
    </source>
</evidence>
<dbReference type="AlphaFoldDB" id="Q3Z905"/>
<dbReference type="HOGENOM" id="CLU_3308407_0_0_0"/>
<dbReference type="Proteomes" id="UP000008289">
    <property type="component" value="Chromosome"/>
</dbReference>